<dbReference type="EMBL" id="KQ418176">
    <property type="protein sequence ID" value="KOF88489.1"/>
    <property type="molecule type" value="Genomic_DNA"/>
</dbReference>
<dbReference type="PANTHER" id="PTHR45913">
    <property type="entry name" value="EPM2A-INTERACTING PROTEIN 1"/>
    <property type="match status" value="1"/>
</dbReference>
<protein>
    <recommendedName>
        <fullName evidence="2">DUF4371 domain-containing protein</fullName>
    </recommendedName>
</protein>
<name>A0A0L8HH86_OCTBM</name>
<proteinExistence type="predicted"/>
<reference evidence="1" key="1">
    <citation type="submission" date="2015-07" db="EMBL/GenBank/DDBJ databases">
        <title>MeaNS - Measles Nucleotide Surveillance Program.</title>
        <authorList>
            <person name="Tran T."/>
            <person name="Druce J."/>
        </authorList>
    </citation>
    <scope>NUCLEOTIDE SEQUENCE</scope>
    <source>
        <strain evidence="1">UCB-OBI-ISO-001</strain>
        <tissue evidence="1">Gonad</tissue>
    </source>
</reference>
<evidence type="ECO:0000313" key="1">
    <source>
        <dbReference type="EMBL" id="KOF88489.1"/>
    </source>
</evidence>
<sequence>MAEDLDKQLVETLRISKFSFQIDETNIRNSSLLLAYARYFDEEMLEEMLFLKKLPDTKSETIFSAVHRYLQQKGIPLEKLFQIATDGSCAMTGKHNGGDMEMALQVVVSAVNFIKANAFHDRIFQKLCENDHQTLLMHTEVRWLSKGDSLLRLAEMWTMALSFVNLMKSQACPKKQIDKANALFSAMNEDDTKAKIFYLADLFSHRDTTAVECVEKIRPFVIKLNLWQLHLQKRVFTFFGNLVKASSSSDVIASFTNHLESLREGINRWFKDVIEIKPTKSISDVAHFDVLSEDSIDPIIATDLVELKENNHLTPKRRIDGMVGSEILISCPLRKGVALSLMVSYNVFG</sequence>
<evidence type="ECO:0008006" key="2">
    <source>
        <dbReference type="Google" id="ProtNLM"/>
    </source>
</evidence>
<organism evidence="1">
    <name type="scientific">Octopus bimaculoides</name>
    <name type="common">California two-spotted octopus</name>
    <dbReference type="NCBI Taxonomy" id="37653"/>
    <lineage>
        <taxon>Eukaryota</taxon>
        <taxon>Metazoa</taxon>
        <taxon>Spiralia</taxon>
        <taxon>Lophotrochozoa</taxon>
        <taxon>Mollusca</taxon>
        <taxon>Cephalopoda</taxon>
        <taxon>Coleoidea</taxon>
        <taxon>Octopodiformes</taxon>
        <taxon>Octopoda</taxon>
        <taxon>Incirrata</taxon>
        <taxon>Octopodidae</taxon>
        <taxon>Octopus</taxon>
    </lineage>
</organism>
<dbReference type="STRING" id="37653.A0A0L8HH86"/>
<accession>A0A0L8HH86</accession>
<dbReference type="PANTHER" id="PTHR45913:SF19">
    <property type="entry name" value="LOW QUALITY PROTEIN: ZINC FINGER BED DOMAIN-CONTAINING PROTEIN 5-LIKE"/>
    <property type="match status" value="1"/>
</dbReference>
<dbReference type="OrthoDB" id="6129557at2759"/>
<gene>
    <name evidence="1" type="ORF">OCBIM_22014769mg</name>
</gene>
<dbReference type="AlphaFoldDB" id="A0A0L8HH86"/>